<proteinExistence type="predicted"/>
<dbReference type="Pfam" id="PF25539">
    <property type="entry name" value="Bestrophin_2"/>
    <property type="match status" value="2"/>
</dbReference>
<keyword evidence="2" id="KW-0813">Transport</keyword>
<dbReference type="OrthoDB" id="1368at2759"/>
<keyword evidence="11" id="KW-1185">Reference proteome</keyword>
<evidence type="ECO:0000256" key="6">
    <source>
        <dbReference type="ARBA" id="ARBA00023065"/>
    </source>
</evidence>
<feature type="compositionally biased region" description="Low complexity" evidence="8">
    <location>
        <begin position="164"/>
        <end position="175"/>
    </location>
</feature>
<feature type="transmembrane region" description="Helical" evidence="9">
    <location>
        <begin position="367"/>
        <end position="388"/>
    </location>
</feature>
<dbReference type="GO" id="GO:0005254">
    <property type="term" value="F:chloride channel activity"/>
    <property type="evidence" value="ECO:0007669"/>
    <property type="project" value="InterPro"/>
</dbReference>
<feature type="compositionally biased region" description="Low complexity" evidence="8">
    <location>
        <begin position="183"/>
        <end position="194"/>
    </location>
</feature>
<dbReference type="PANTHER" id="PTHR33281">
    <property type="entry name" value="UPF0187 PROTEIN YNEE"/>
    <property type="match status" value="1"/>
</dbReference>
<feature type="region of interest" description="Disordered" evidence="8">
    <location>
        <begin position="454"/>
        <end position="474"/>
    </location>
</feature>
<comment type="caution">
    <text evidence="10">The sequence shown here is derived from an EMBL/GenBank/DDBJ whole genome shotgun (WGS) entry which is preliminary data.</text>
</comment>
<name>A0A9P5UFQ8_9AGAR</name>
<evidence type="ECO:0000313" key="11">
    <source>
        <dbReference type="Proteomes" id="UP000772434"/>
    </source>
</evidence>
<evidence type="ECO:0000313" key="10">
    <source>
        <dbReference type="EMBL" id="KAF9077537.1"/>
    </source>
</evidence>
<evidence type="ECO:0000256" key="8">
    <source>
        <dbReference type="SAM" id="MobiDB-lite"/>
    </source>
</evidence>
<comment type="subcellular location">
    <subcellularLocation>
        <location evidence="1">Cell membrane</location>
        <topology evidence="1">Multi-pass membrane protein</topology>
    </subcellularLocation>
</comment>
<protein>
    <submittedName>
        <fullName evidence="10">Bestrophin, RFP-TM, chloride channel-domain-containing protein</fullName>
    </submittedName>
</protein>
<keyword evidence="7 9" id="KW-0472">Membrane</keyword>
<evidence type="ECO:0000256" key="1">
    <source>
        <dbReference type="ARBA" id="ARBA00004651"/>
    </source>
</evidence>
<accession>A0A9P5UFQ8</accession>
<keyword evidence="4 9" id="KW-0812">Transmembrane</keyword>
<dbReference type="PANTHER" id="PTHR33281:SF19">
    <property type="entry name" value="VOLTAGE-DEPENDENT ANION CHANNEL-FORMING PROTEIN YNEE"/>
    <property type="match status" value="1"/>
</dbReference>
<keyword evidence="3" id="KW-1003">Cell membrane</keyword>
<dbReference type="GO" id="GO:0005886">
    <property type="term" value="C:plasma membrane"/>
    <property type="evidence" value="ECO:0007669"/>
    <property type="project" value="UniProtKB-SubCell"/>
</dbReference>
<evidence type="ECO:0000256" key="5">
    <source>
        <dbReference type="ARBA" id="ARBA00022989"/>
    </source>
</evidence>
<feature type="compositionally biased region" description="Basic and acidic residues" evidence="8">
    <location>
        <begin position="465"/>
        <end position="474"/>
    </location>
</feature>
<gene>
    <name evidence="10" type="ORF">BDP27DRAFT_1311219</name>
</gene>
<feature type="region of interest" description="Disordered" evidence="8">
    <location>
        <begin position="164"/>
        <end position="210"/>
    </location>
</feature>
<feature type="region of interest" description="Disordered" evidence="8">
    <location>
        <begin position="261"/>
        <end position="285"/>
    </location>
</feature>
<reference evidence="10" key="1">
    <citation type="submission" date="2020-11" db="EMBL/GenBank/DDBJ databases">
        <authorList>
            <consortium name="DOE Joint Genome Institute"/>
            <person name="Ahrendt S."/>
            <person name="Riley R."/>
            <person name="Andreopoulos W."/>
            <person name="Labutti K."/>
            <person name="Pangilinan J."/>
            <person name="Ruiz-Duenas F.J."/>
            <person name="Barrasa J.M."/>
            <person name="Sanchez-Garcia M."/>
            <person name="Camarero S."/>
            <person name="Miyauchi S."/>
            <person name="Serrano A."/>
            <person name="Linde D."/>
            <person name="Babiker R."/>
            <person name="Drula E."/>
            <person name="Ayuso-Fernandez I."/>
            <person name="Pacheco R."/>
            <person name="Padilla G."/>
            <person name="Ferreira P."/>
            <person name="Barriuso J."/>
            <person name="Kellner H."/>
            <person name="Castanera R."/>
            <person name="Alfaro M."/>
            <person name="Ramirez L."/>
            <person name="Pisabarro A.G."/>
            <person name="Kuo A."/>
            <person name="Tritt A."/>
            <person name="Lipzen A."/>
            <person name="He G."/>
            <person name="Yan M."/>
            <person name="Ng V."/>
            <person name="Cullen D."/>
            <person name="Martin F."/>
            <person name="Rosso M.-N."/>
            <person name="Henrissat B."/>
            <person name="Hibbett D."/>
            <person name="Martinez A.T."/>
            <person name="Grigoriev I.V."/>
        </authorList>
    </citation>
    <scope>NUCLEOTIDE SEQUENCE</scope>
    <source>
        <strain evidence="10">AH 40177</strain>
    </source>
</reference>
<evidence type="ECO:0000256" key="4">
    <source>
        <dbReference type="ARBA" id="ARBA00022692"/>
    </source>
</evidence>
<dbReference type="Proteomes" id="UP000772434">
    <property type="component" value="Unassembled WGS sequence"/>
</dbReference>
<sequence length="474" mass="52718">MLTVLGVVIGFVISYRAMSGYDRYWMGRTAWSDVIRNSRTISRLVWYHVPPTLSSKSDSEIASGKRDRSSEELMKVMAEKRMALDLIGGLFAVALKHHIRGEEGIYFEDLYHLVRPLHDHEHTVEQNNTAISSALSVPSQARRVASNPAFLGKLAQHGEASASAYGTFSSSSPRGSARHSLRRASSNSSLSTSVHSEHQILHPSQNPDAHKKITQVDPGLVPFSGVFHNVKEWLKGLFKSSSSTETVGEDGWRDPYGFDSSQRKWSGPVQPRFGKAKRRRPRSETRGENLPLEILRCLSEWFSVLEDRNTVPGTSLGSLIGCIAAMEDSLVTLERILTTPLPFVYAVHIRTVWIYLFFLPFQLIDQFVWYTIPGTAIAAFIYLGFLAAGEEIEQPFGYDDNDLDLDLFVSSIIMVDIENLKRTPCLNAHLPESHKHSHQRSTTTTLVEAAEVAAPTAEVTTPGAHESDLTKGQA</sequence>
<dbReference type="EMBL" id="JADNRY010000003">
    <property type="protein sequence ID" value="KAF9077537.1"/>
    <property type="molecule type" value="Genomic_DNA"/>
</dbReference>
<dbReference type="InterPro" id="IPR044669">
    <property type="entry name" value="YneE/VCCN1/2-like"/>
</dbReference>
<evidence type="ECO:0000256" key="7">
    <source>
        <dbReference type="ARBA" id="ARBA00023136"/>
    </source>
</evidence>
<keyword evidence="5 9" id="KW-1133">Transmembrane helix</keyword>
<organism evidence="10 11">
    <name type="scientific">Rhodocollybia butyracea</name>
    <dbReference type="NCBI Taxonomy" id="206335"/>
    <lineage>
        <taxon>Eukaryota</taxon>
        <taxon>Fungi</taxon>
        <taxon>Dikarya</taxon>
        <taxon>Basidiomycota</taxon>
        <taxon>Agaricomycotina</taxon>
        <taxon>Agaricomycetes</taxon>
        <taxon>Agaricomycetidae</taxon>
        <taxon>Agaricales</taxon>
        <taxon>Marasmiineae</taxon>
        <taxon>Omphalotaceae</taxon>
        <taxon>Rhodocollybia</taxon>
    </lineage>
</organism>
<keyword evidence="6" id="KW-0406">Ion transport</keyword>
<dbReference type="AlphaFoldDB" id="A0A9P5UFQ8"/>
<evidence type="ECO:0000256" key="2">
    <source>
        <dbReference type="ARBA" id="ARBA00022448"/>
    </source>
</evidence>
<evidence type="ECO:0000256" key="3">
    <source>
        <dbReference type="ARBA" id="ARBA00022475"/>
    </source>
</evidence>
<evidence type="ECO:0000256" key="9">
    <source>
        <dbReference type="SAM" id="Phobius"/>
    </source>
</evidence>